<name>A0ABQ8TMR1_PERAM</name>
<evidence type="ECO:0000313" key="2">
    <source>
        <dbReference type="Proteomes" id="UP001148838"/>
    </source>
</evidence>
<evidence type="ECO:0000313" key="1">
    <source>
        <dbReference type="EMBL" id="KAJ4447954.1"/>
    </source>
</evidence>
<sequence>MDLQPSTSTMHDYLLQNIKISRDTTDVLQIVGSHHNIMNVRHVMQALRCLFDLEKTGKCHMPKKQIVKNPDFIKLCKRLKSQVRAISLNDAIEALKIVSYIGVPGNSTIVQVLLQLVRQGVNDLSLQHIVFLEFIMKNFERSPLVDALRIALPLVFDAQLSLKIDRENVTSLATLLQYACEKPVSDNSINIIVSSLQNLASDIDVRTAANIVFAVSDFKKQSQSFQALLSHCWQVLAENMNECTYIEMEKLLDCMVKKHKWKEVQFYHEEYADACARYVITRDCGFEEGTYVLKKLTRLGHVNIGLIDYLGEKIVNNPKLVQECKSVIYFSLVSGIATADYKPESWDCIKDALLTNNVLCSKVRMLT</sequence>
<accession>A0ABQ8TMR1</accession>
<organism evidence="1 2">
    <name type="scientific">Periplaneta americana</name>
    <name type="common">American cockroach</name>
    <name type="synonym">Blatta americana</name>
    <dbReference type="NCBI Taxonomy" id="6978"/>
    <lineage>
        <taxon>Eukaryota</taxon>
        <taxon>Metazoa</taxon>
        <taxon>Ecdysozoa</taxon>
        <taxon>Arthropoda</taxon>
        <taxon>Hexapoda</taxon>
        <taxon>Insecta</taxon>
        <taxon>Pterygota</taxon>
        <taxon>Neoptera</taxon>
        <taxon>Polyneoptera</taxon>
        <taxon>Dictyoptera</taxon>
        <taxon>Blattodea</taxon>
        <taxon>Blattoidea</taxon>
        <taxon>Blattidae</taxon>
        <taxon>Blattinae</taxon>
        <taxon>Periplaneta</taxon>
    </lineage>
</organism>
<protein>
    <submittedName>
        <fullName evidence="1">Uncharacterized protein</fullName>
    </submittedName>
</protein>
<dbReference type="EMBL" id="JAJSOF020000005">
    <property type="protein sequence ID" value="KAJ4447954.1"/>
    <property type="molecule type" value="Genomic_DNA"/>
</dbReference>
<comment type="caution">
    <text evidence="1">The sequence shown here is derived from an EMBL/GenBank/DDBJ whole genome shotgun (WGS) entry which is preliminary data.</text>
</comment>
<gene>
    <name evidence="1" type="ORF">ANN_09964</name>
</gene>
<dbReference type="Proteomes" id="UP001148838">
    <property type="component" value="Unassembled WGS sequence"/>
</dbReference>
<proteinExistence type="predicted"/>
<keyword evidence="2" id="KW-1185">Reference proteome</keyword>
<reference evidence="1 2" key="1">
    <citation type="journal article" date="2022" name="Allergy">
        <title>Genome assembly and annotation of Periplaneta americana reveal a comprehensive cockroach allergen profile.</title>
        <authorList>
            <person name="Wang L."/>
            <person name="Xiong Q."/>
            <person name="Saelim N."/>
            <person name="Wang L."/>
            <person name="Nong W."/>
            <person name="Wan A.T."/>
            <person name="Shi M."/>
            <person name="Liu X."/>
            <person name="Cao Q."/>
            <person name="Hui J.H.L."/>
            <person name="Sookrung N."/>
            <person name="Leung T.F."/>
            <person name="Tungtrongchitr A."/>
            <person name="Tsui S.K.W."/>
        </authorList>
    </citation>
    <scope>NUCLEOTIDE SEQUENCE [LARGE SCALE GENOMIC DNA]</scope>
    <source>
        <strain evidence="1">PWHHKU_190912</strain>
    </source>
</reference>